<proteinExistence type="predicted"/>
<protein>
    <submittedName>
        <fullName evidence="1">Uncharacterized protein</fullName>
    </submittedName>
</protein>
<evidence type="ECO:0000313" key="1">
    <source>
        <dbReference type="EMBL" id="MBA4678236.1"/>
    </source>
</evidence>
<sequence length="99" mass="11259">MFHSPRLHYPSLILSTCGQVEQSISGILPSPGCPTPQKFYQRRNSSRIAYLYLILFVRGKTIQSSSRILFSLRGPGLKNMDQRLNYFSIRNGNLVVVID</sequence>
<dbReference type="AlphaFoldDB" id="A0A7C9AXU4"/>
<reference evidence="1" key="1">
    <citation type="journal article" date="2013" name="J. Plant Res.">
        <title>Effect of fungi and light on seed germination of three Opuntia species from semiarid lands of central Mexico.</title>
        <authorList>
            <person name="Delgado-Sanchez P."/>
            <person name="Jimenez-Bremont J.F."/>
            <person name="Guerrero-Gonzalez Mde L."/>
            <person name="Flores J."/>
        </authorList>
    </citation>
    <scope>NUCLEOTIDE SEQUENCE</scope>
    <source>
        <tissue evidence="1">Cladode</tissue>
    </source>
</reference>
<accession>A0A7C9AXU4</accession>
<name>A0A7C9AXU4_OPUST</name>
<reference evidence="1" key="2">
    <citation type="submission" date="2020-07" db="EMBL/GenBank/DDBJ databases">
        <authorList>
            <person name="Vera ALvarez R."/>
            <person name="Arias-Moreno D.M."/>
            <person name="Jimenez-Jacinto V."/>
            <person name="Jimenez-Bremont J.F."/>
            <person name="Swaminathan K."/>
            <person name="Moose S.P."/>
            <person name="Guerrero-Gonzalez M.L."/>
            <person name="Marino-Ramirez L."/>
            <person name="Landsman D."/>
            <person name="Rodriguez-Kessler M."/>
            <person name="Delgado-Sanchez P."/>
        </authorList>
    </citation>
    <scope>NUCLEOTIDE SEQUENCE</scope>
    <source>
        <tissue evidence="1">Cladode</tissue>
    </source>
</reference>
<dbReference type="EMBL" id="GISG01278725">
    <property type="protein sequence ID" value="MBA4678236.1"/>
    <property type="molecule type" value="Transcribed_RNA"/>
</dbReference>
<organism evidence="1">
    <name type="scientific">Opuntia streptacantha</name>
    <name type="common">Prickly pear cactus</name>
    <name type="synonym">Opuntia cardona</name>
    <dbReference type="NCBI Taxonomy" id="393608"/>
    <lineage>
        <taxon>Eukaryota</taxon>
        <taxon>Viridiplantae</taxon>
        <taxon>Streptophyta</taxon>
        <taxon>Embryophyta</taxon>
        <taxon>Tracheophyta</taxon>
        <taxon>Spermatophyta</taxon>
        <taxon>Magnoliopsida</taxon>
        <taxon>eudicotyledons</taxon>
        <taxon>Gunneridae</taxon>
        <taxon>Pentapetalae</taxon>
        <taxon>Caryophyllales</taxon>
        <taxon>Cactineae</taxon>
        <taxon>Cactaceae</taxon>
        <taxon>Opuntioideae</taxon>
        <taxon>Opuntia</taxon>
    </lineage>
</organism>